<dbReference type="GeneID" id="20160337"/>
<feature type="transmembrane region" description="Helical" evidence="7">
    <location>
        <begin position="138"/>
        <end position="162"/>
    </location>
</feature>
<feature type="transmembrane region" description="Helical" evidence="7">
    <location>
        <begin position="364"/>
        <end position="390"/>
    </location>
</feature>
<protein>
    <submittedName>
        <fullName evidence="9">NADH dehydrogenase subunit 2</fullName>
    </submittedName>
</protein>
<evidence type="ECO:0000256" key="7">
    <source>
        <dbReference type="SAM" id="Phobius"/>
    </source>
</evidence>
<dbReference type="Pfam" id="PF00361">
    <property type="entry name" value="Proton_antipo_M"/>
    <property type="match status" value="1"/>
</dbReference>
<feature type="transmembrane region" description="Helical" evidence="7">
    <location>
        <begin position="261"/>
        <end position="281"/>
    </location>
</feature>
<keyword evidence="4 7" id="KW-1133">Transmembrane helix</keyword>
<comment type="subcellular location">
    <subcellularLocation>
        <location evidence="1">Membrane</location>
        <topology evidence="1">Multi-pass membrane protein</topology>
    </subcellularLocation>
</comment>
<keyword evidence="6 7" id="KW-0472">Membrane</keyword>
<name>A0A076VFP0_9CHLO</name>
<feature type="transmembrane region" description="Helical" evidence="7">
    <location>
        <begin position="506"/>
        <end position="527"/>
    </location>
</feature>
<evidence type="ECO:0000256" key="6">
    <source>
        <dbReference type="ARBA" id="ARBA00023136"/>
    </source>
</evidence>
<evidence type="ECO:0000256" key="3">
    <source>
        <dbReference type="ARBA" id="ARBA00022967"/>
    </source>
</evidence>
<keyword evidence="3" id="KW-1278">Translocase</keyword>
<keyword evidence="5" id="KW-0520">NAD</keyword>
<feature type="transmembrane region" description="Helical" evidence="7">
    <location>
        <begin position="397"/>
        <end position="415"/>
    </location>
</feature>
<accession>A0A076VFP0</accession>
<keyword evidence="9" id="KW-0496">Mitochondrion</keyword>
<feature type="transmembrane region" description="Helical" evidence="7">
    <location>
        <begin position="6"/>
        <end position="27"/>
    </location>
</feature>
<dbReference type="GO" id="GO:0016020">
    <property type="term" value="C:membrane"/>
    <property type="evidence" value="ECO:0007669"/>
    <property type="project" value="UniProtKB-SubCell"/>
</dbReference>
<dbReference type="EMBL" id="KJ806272">
    <property type="protein sequence ID" value="AIK29187.1"/>
    <property type="molecule type" value="Genomic_DNA"/>
</dbReference>
<reference evidence="9" key="1">
    <citation type="journal article" date="2014" name="Genome Biol. Evol.">
        <title>Gene arrangement convergence, diverse intron content, and genetic code modifications in mitochondrial genomes of Sphaeropleales (Chlorophyta).</title>
        <authorList>
            <person name="Fucikova K."/>
            <person name="Lewis P.O."/>
            <person name="Gonzalez-Halphen D."/>
            <person name="Lewis L.A."/>
        </authorList>
    </citation>
    <scope>NUCLEOTIDE SEQUENCE</scope>
    <source>
        <strain evidence="9">UTEX 1240</strain>
    </source>
</reference>
<keyword evidence="2 7" id="KW-0812">Transmembrane</keyword>
<dbReference type="RefSeq" id="YP_009054699.1">
    <property type="nucleotide sequence ID" value="NC_024762.1"/>
</dbReference>
<proteinExistence type="predicted"/>
<gene>
    <name evidence="9" type="primary">nad2</name>
    <name evidence="9" type="ORF">EP29_g12</name>
</gene>
<evidence type="ECO:0000313" key="9">
    <source>
        <dbReference type="EMBL" id="AIK29187.1"/>
    </source>
</evidence>
<feature type="transmembrane region" description="Helical" evidence="7">
    <location>
        <begin position="228"/>
        <end position="249"/>
    </location>
</feature>
<feature type="transmembrane region" description="Helical" evidence="7">
    <location>
        <begin position="548"/>
        <end position="568"/>
    </location>
</feature>
<feature type="transmembrane region" description="Helical" evidence="7">
    <location>
        <begin position="174"/>
        <end position="194"/>
    </location>
</feature>
<feature type="transmembrane region" description="Helical" evidence="7">
    <location>
        <begin position="474"/>
        <end position="500"/>
    </location>
</feature>
<feature type="transmembrane region" description="Helical" evidence="7">
    <location>
        <begin position="304"/>
        <end position="321"/>
    </location>
</feature>
<feature type="transmembrane region" description="Helical" evidence="7">
    <location>
        <begin position="421"/>
        <end position="441"/>
    </location>
</feature>
<evidence type="ECO:0000259" key="8">
    <source>
        <dbReference type="Pfam" id="PF00361"/>
    </source>
</evidence>
<feature type="domain" description="NADH:quinone oxidoreductase/Mrp antiporter transmembrane" evidence="8">
    <location>
        <begin position="224"/>
        <end position="520"/>
    </location>
</feature>
<evidence type="ECO:0000256" key="5">
    <source>
        <dbReference type="ARBA" id="ARBA00023027"/>
    </source>
</evidence>
<geneLocation type="mitochondrion" evidence="9"/>
<evidence type="ECO:0000256" key="1">
    <source>
        <dbReference type="ARBA" id="ARBA00004141"/>
    </source>
</evidence>
<evidence type="ECO:0000256" key="4">
    <source>
        <dbReference type="ARBA" id="ARBA00022989"/>
    </source>
</evidence>
<dbReference type="InterPro" id="IPR001750">
    <property type="entry name" value="ND/Mrp_TM"/>
</dbReference>
<dbReference type="PANTHER" id="PTHR22773">
    <property type="entry name" value="NADH DEHYDROGENASE"/>
    <property type="match status" value="1"/>
</dbReference>
<evidence type="ECO:0000256" key="2">
    <source>
        <dbReference type="ARBA" id="ARBA00022692"/>
    </source>
</evidence>
<dbReference type="AlphaFoldDB" id="A0A076VFP0"/>
<sequence>MTLDVISWMPEGFFLVTLLALLCYGITPGATPFEEQLGVPLHWVKLEISRLEPKTKGLTLFLSNPSQAEISFFFKEDNVITTEMLSKKSKLFVENIALNEKEKTFGEEKKASFLNYNAPGNSYLGDTIPASGPGHASALLGAWAIPWCLLGFLLVFYCPLHTLMAGGVFLRDLFSVQLGSLQWIFAAAVLTMTLSWQKSAGIVHPEYISLTLLALLGQHLLMCSTDLMAMYVCLELQSFAVVVLCSLNYNNAYSIEAGIKYFLLSAFSSCLLLLGIGLIYWDTGLTQCHHLVELLNTTYIEPSISLWLGVWLVSLGLLWKLSAAPLHLWVADVYMGAWSSVTLFLSTLPKIAVLGFWIHTWHPLWHATFGNSITVFSALSLMVGALAPLAQTQLKRLLALSSVGHMGFLLMPLSAGQEAFAALWTYLILYLITNLAMWGLLMWPFGRPGKNFAGPQYIWDLSALNQTSPAAATAWAGVMLSLAGLPPVAGFLGKLGLFWWALNSHLYILVGAALVATLLSTIYYLRVLKVAYVDMPGNWGSYGKIPSFNAYLIAISWSLLVLLLWHGAPLILSSHLLLLAS</sequence>
<organism evidence="9">
    <name type="scientific">Ourococcus multisporus</name>
    <dbReference type="NCBI Taxonomy" id="132186"/>
    <lineage>
        <taxon>Eukaryota</taxon>
        <taxon>Viridiplantae</taxon>
        <taxon>Chlorophyta</taxon>
        <taxon>core chlorophytes</taxon>
        <taxon>Chlorophyceae</taxon>
        <taxon>CS clade</taxon>
        <taxon>Sphaeropleales</taxon>
        <taxon>Selenastraceae</taxon>
        <taxon>Ourococcus</taxon>
    </lineage>
</organism>
<feature type="transmembrane region" description="Helical" evidence="7">
    <location>
        <begin position="333"/>
        <end position="358"/>
    </location>
</feature>